<protein>
    <submittedName>
        <fullName evidence="1">Unnamed protein product</fullName>
    </submittedName>
</protein>
<reference evidence="1" key="1">
    <citation type="submission" date="2023-04" db="EMBL/GenBank/DDBJ databases">
        <title>Ambrosiozyma monospora NBRC 1965.</title>
        <authorList>
            <person name="Ichikawa N."/>
            <person name="Sato H."/>
            <person name="Tonouchi N."/>
        </authorList>
    </citation>
    <scope>NUCLEOTIDE SEQUENCE</scope>
    <source>
        <strain evidence="1">NBRC 1965</strain>
    </source>
</reference>
<gene>
    <name evidence="1" type="ORF">Amon01_000905700</name>
</gene>
<evidence type="ECO:0000313" key="2">
    <source>
        <dbReference type="Proteomes" id="UP001165063"/>
    </source>
</evidence>
<name>A0A9W6SWQ0_AMBMO</name>
<keyword evidence="2" id="KW-1185">Reference proteome</keyword>
<dbReference type="EMBL" id="BSXU01009314">
    <property type="protein sequence ID" value="GME68701.1"/>
    <property type="molecule type" value="Genomic_DNA"/>
</dbReference>
<proteinExistence type="predicted"/>
<comment type="caution">
    <text evidence="1">The sequence shown here is derived from an EMBL/GenBank/DDBJ whole genome shotgun (WGS) entry which is preliminary data.</text>
</comment>
<organism evidence="1 2">
    <name type="scientific">Ambrosiozyma monospora</name>
    <name type="common">Yeast</name>
    <name type="synonym">Endomycopsis monosporus</name>
    <dbReference type="NCBI Taxonomy" id="43982"/>
    <lineage>
        <taxon>Eukaryota</taxon>
        <taxon>Fungi</taxon>
        <taxon>Dikarya</taxon>
        <taxon>Ascomycota</taxon>
        <taxon>Saccharomycotina</taxon>
        <taxon>Pichiomycetes</taxon>
        <taxon>Pichiales</taxon>
        <taxon>Pichiaceae</taxon>
        <taxon>Ambrosiozyma</taxon>
    </lineage>
</organism>
<evidence type="ECO:0000313" key="1">
    <source>
        <dbReference type="EMBL" id="GME68701.1"/>
    </source>
</evidence>
<dbReference type="AlphaFoldDB" id="A0A9W6SWQ0"/>
<sequence>MMKYATETQNLNCFLNVLLDFGIKENNGLTYCFNPDEYAALFRSLIKLNQRDLAYFILNELSETRENYRTKLQREQGLKALKEFDKGISILEKIGTKATSSAYDYVVKNQSIIPFCPAFTAEMLEPFYATLDTFDELDKLNKIMTKNKLPFEQKIIEHVFRYLDSAKRATSIQLITPSWILAS</sequence>
<dbReference type="Proteomes" id="UP001165063">
    <property type="component" value="Unassembled WGS sequence"/>
</dbReference>
<accession>A0A9W6SWQ0</accession>